<dbReference type="HOGENOM" id="CLU_3172636_0_0_5"/>
<keyword evidence="2" id="KW-1185">Reference proteome</keyword>
<organism evidence="1 2">
    <name type="scientific">Rickettsia akari (strain Hartford)</name>
    <dbReference type="NCBI Taxonomy" id="293614"/>
    <lineage>
        <taxon>Bacteria</taxon>
        <taxon>Pseudomonadati</taxon>
        <taxon>Pseudomonadota</taxon>
        <taxon>Alphaproteobacteria</taxon>
        <taxon>Rickettsiales</taxon>
        <taxon>Rickettsiaceae</taxon>
        <taxon>Rickettsieae</taxon>
        <taxon>Rickettsia</taxon>
        <taxon>spotted fever group</taxon>
    </lineage>
</organism>
<dbReference type="KEGG" id="rak:A1C_05180"/>
<sequence>MLGLKFVRTYTQQIQLTKAIIKQYLYPRLLKGAKLTFSSKGPHKNLNI</sequence>
<dbReference type="Proteomes" id="UP000006830">
    <property type="component" value="Chromosome"/>
</dbReference>
<dbReference type="AlphaFoldDB" id="A8GPG3"/>
<dbReference type="STRING" id="293614.A1C_05180"/>
<gene>
    <name evidence="1" type="ordered locus">A1C_05180</name>
</gene>
<dbReference type="EMBL" id="CP000847">
    <property type="protein sequence ID" value="ABV75288.1"/>
    <property type="molecule type" value="Genomic_DNA"/>
</dbReference>
<evidence type="ECO:0000313" key="2">
    <source>
        <dbReference type="Proteomes" id="UP000006830"/>
    </source>
</evidence>
<evidence type="ECO:0000313" key="1">
    <source>
        <dbReference type="EMBL" id="ABV75288.1"/>
    </source>
</evidence>
<protein>
    <submittedName>
        <fullName evidence="1">Uncharacterized protein</fullName>
    </submittedName>
</protein>
<name>A8GPG3_RICAH</name>
<accession>A8GPG3</accession>
<reference evidence="1" key="1">
    <citation type="submission" date="2007-09" db="EMBL/GenBank/DDBJ databases">
        <title>Complete Genome Sequence of Rickettsia akari.</title>
        <authorList>
            <person name="Madan A."/>
            <person name="Fahey J."/>
            <person name="Helton E."/>
            <person name="Ketteman M."/>
            <person name="Madan A."/>
            <person name="Rodrigues S."/>
            <person name="Sanchez A."/>
            <person name="Whiting M."/>
            <person name="Dasch G."/>
            <person name="Eremeeva M."/>
        </authorList>
    </citation>
    <scope>NUCLEOTIDE SEQUENCE</scope>
    <source>
        <strain evidence="1">Hartford</strain>
    </source>
</reference>
<proteinExistence type="predicted"/>